<feature type="transmembrane region" description="Helical" evidence="8">
    <location>
        <begin position="57"/>
        <end position="77"/>
    </location>
</feature>
<dbReference type="SUPFAM" id="SSF81345">
    <property type="entry name" value="ABC transporter involved in vitamin B12 uptake, BtuC"/>
    <property type="match status" value="1"/>
</dbReference>
<evidence type="ECO:0000256" key="7">
    <source>
        <dbReference type="ARBA" id="ARBA00023136"/>
    </source>
</evidence>
<sequence>MTAPPAAIQPAPAQPAPRRLGPAARLAALALCALLCAALFLTLNTRTDWAFTLQLRGAKLAAMALVAYAVGISTVLFHSITHNRILTPAIMGFDALYLLIQTALAWAFGMQALSAIHPTLKFAAETAVMLALALLLFRSLFTGGVRSLHLMLLVGVVLGVLFRAATALLLRLIDPNQFGSLQDRFFASFNQPATALLATASALLLAASALLWRMRHQFDVIALGRDMAINLGIDYQRRVLHILVCIALLVSVSTALVGPVTFLGLLAANLAYTLIGDMRHRYSLPAAALLGFIALAGGQMVLEHALGYNSALSMVIEFIGGIAFITLLLRQGK</sequence>
<evidence type="ECO:0000256" key="1">
    <source>
        <dbReference type="ARBA" id="ARBA00004651"/>
    </source>
</evidence>
<comment type="caution">
    <text evidence="9">The sequence shown here is derived from an EMBL/GenBank/DDBJ whole genome shotgun (WGS) entry which is preliminary data.</text>
</comment>
<dbReference type="GO" id="GO:0033214">
    <property type="term" value="P:siderophore-iron import into cell"/>
    <property type="evidence" value="ECO:0007669"/>
    <property type="project" value="TreeGrafter"/>
</dbReference>
<evidence type="ECO:0000256" key="8">
    <source>
        <dbReference type="SAM" id="Phobius"/>
    </source>
</evidence>
<protein>
    <submittedName>
        <fullName evidence="9">Enterobactin ABC transporter permease</fullName>
    </submittedName>
</protein>
<dbReference type="PANTHER" id="PTHR30472:SF19">
    <property type="entry name" value="PETROBACTIN IMPORT SYSTEM PERMEASE PROTEIN YCLO"/>
    <property type="match status" value="1"/>
</dbReference>
<evidence type="ECO:0000313" key="10">
    <source>
        <dbReference type="Proteomes" id="UP000267521"/>
    </source>
</evidence>
<feature type="transmembrane region" description="Helical" evidence="8">
    <location>
        <begin position="193"/>
        <end position="212"/>
    </location>
</feature>
<feature type="transmembrane region" description="Helical" evidence="8">
    <location>
        <begin position="147"/>
        <end position="172"/>
    </location>
</feature>
<feature type="transmembrane region" description="Helical" evidence="8">
    <location>
        <begin position="308"/>
        <end position="329"/>
    </location>
</feature>
<dbReference type="Gene3D" id="1.10.3470.10">
    <property type="entry name" value="ABC transporter involved in vitamin B12 uptake, BtuC"/>
    <property type="match status" value="1"/>
</dbReference>
<evidence type="ECO:0000313" key="9">
    <source>
        <dbReference type="EMBL" id="RMW98949.1"/>
    </source>
</evidence>
<feature type="transmembrane region" description="Helical" evidence="8">
    <location>
        <begin position="26"/>
        <end position="45"/>
    </location>
</feature>
<keyword evidence="6 8" id="KW-1133">Transmembrane helix</keyword>
<keyword evidence="4" id="KW-1003">Cell membrane</keyword>
<dbReference type="AlphaFoldDB" id="A0A3M6Q759"/>
<feature type="transmembrane region" description="Helical" evidence="8">
    <location>
        <begin position="284"/>
        <end position="302"/>
    </location>
</feature>
<accession>A0A3M6Q759</accession>
<gene>
    <name evidence="9" type="ORF">EBQ26_05860</name>
</gene>
<evidence type="ECO:0000256" key="3">
    <source>
        <dbReference type="ARBA" id="ARBA00022448"/>
    </source>
</evidence>
<dbReference type="PANTHER" id="PTHR30472">
    <property type="entry name" value="FERRIC ENTEROBACTIN TRANSPORT SYSTEM PERMEASE PROTEIN"/>
    <property type="match status" value="1"/>
</dbReference>
<evidence type="ECO:0000256" key="2">
    <source>
        <dbReference type="ARBA" id="ARBA00007935"/>
    </source>
</evidence>
<keyword evidence="3" id="KW-0813">Transport</keyword>
<keyword evidence="5 8" id="KW-0812">Transmembrane</keyword>
<reference evidence="9 10" key="1">
    <citation type="submission" date="2018-10" db="EMBL/GenBank/DDBJ databases">
        <title>Comamonadaceae CDC group NO-1 genome sequencing and assembly.</title>
        <authorList>
            <person name="Bernier A.-M."/>
            <person name="Bernard K."/>
        </authorList>
    </citation>
    <scope>NUCLEOTIDE SEQUENCE [LARGE SCALE GENOMIC DNA]</scope>
    <source>
        <strain evidence="9 10">NML970147</strain>
    </source>
</reference>
<dbReference type="RefSeq" id="WP_122238197.1">
    <property type="nucleotide sequence ID" value="NZ_RDQM01000006.1"/>
</dbReference>
<dbReference type="GO" id="GO:0022857">
    <property type="term" value="F:transmembrane transporter activity"/>
    <property type="evidence" value="ECO:0007669"/>
    <property type="project" value="InterPro"/>
</dbReference>
<dbReference type="InterPro" id="IPR037294">
    <property type="entry name" value="ABC_BtuC-like"/>
</dbReference>
<name>A0A3M6Q759_9BURK</name>
<evidence type="ECO:0000256" key="6">
    <source>
        <dbReference type="ARBA" id="ARBA00022989"/>
    </source>
</evidence>
<comment type="similarity">
    <text evidence="2">Belongs to the binding-protein-dependent transport system permease family. FecCD subfamily.</text>
</comment>
<evidence type="ECO:0000256" key="4">
    <source>
        <dbReference type="ARBA" id="ARBA00022475"/>
    </source>
</evidence>
<feature type="transmembrane region" description="Helical" evidence="8">
    <location>
        <begin position="89"/>
        <end position="110"/>
    </location>
</feature>
<dbReference type="GO" id="GO:0005886">
    <property type="term" value="C:plasma membrane"/>
    <property type="evidence" value="ECO:0007669"/>
    <property type="project" value="UniProtKB-SubCell"/>
</dbReference>
<feature type="transmembrane region" description="Helical" evidence="8">
    <location>
        <begin position="122"/>
        <end position="141"/>
    </location>
</feature>
<evidence type="ECO:0000256" key="5">
    <source>
        <dbReference type="ARBA" id="ARBA00022692"/>
    </source>
</evidence>
<dbReference type="EMBL" id="RDQM01000006">
    <property type="protein sequence ID" value="RMW98949.1"/>
    <property type="molecule type" value="Genomic_DNA"/>
</dbReference>
<dbReference type="InterPro" id="IPR000522">
    <property type="entry name" value="ABC_transptr_permease_BtuC"/>
</dbReference>
<proteinExistence type="inferred from homology"/>
<comment type="subcellular location">
    <subcellularLocation>
        <location evidence="1">Cell membrane</location>
        <topology evidence="1">Multi-pass membrane protein</topology>
    </subcellularLocation>
</comment>
<keyword evidence="7 8" id="KW-0472">Membrane</keyword>
<dbReference type="Pfam" id="PF01032">
    <property type="entry name" value="FecCD"/>
    <property type="match status" value="1"/>
</dbReference>
<dbReference type="Proteomes" id="UP000267521">
    <property type="component" value="Unassembled WGS sequence"/>
</dbReference>
<feature type="transmembrane region" description="Helical" evidence="8">
    <location>
        <begin position="239"/>
        <end position="272"/>
    </location>
</feature>
<organism evidence="9 10">
    <name type="scientific">Allofranklinella schreckenbergeri</name>
    <dbReference type="NCBI Taxonomy" id="1076744"/>
    <lineage>
        <taxon>Bacteria</taxon>
        <taxon>Pseudomonadati</taxon>
        <taxon>Pseudomonadota</taxon>
        <taxon>Betaproteobacteria</taxon>
        <taxon>Burkholderiales</taxon>
        <taxon>Comamonadaceae</taxon>
        <taxon>Allofranklinella</taxon>
    </lineage>
</organism>